<protein>
    <recommendedName>
        <fullName evidence="4">Bypass of forespore C C-terminal domain-containing protein</fullName>
    </recommendedName>
</protein>
<name>A0ABY9JU63_9BACI</name>
<keyword evidence="3" id="KW-1185">Reference proteome</keyword>
<gene>
    <name evidence="2" type="ORF">LC087_09720</name>
</gene>
<feature type="transmembrane region" description="Helical" evidence="1">
    <location>
        <begin position="6"/>
        <end position="23"/>
    </location>
</feature>
<keyword evidence="1" id="KW-1133">Transmembrane helix</keyword>
<keyword evidence="1" id="KW-0472">Membrane</keyword>
<dbReference type="EMBL" id="CP129013">
    <property type="protein sequence ID" value="WLR41221.1"/>
    <property type="molecule type" value="Genomic_DNA"/>
</dbReference>
<reference evidence="2 3" key="1">
    <citation type="submission" date="2023-06" db="EMBL/GenBank/DDBJ databases">
        <title>Five Gram-positive bacteria isolated from mangrove sediments in Shenzhen, Guangdong, China.</title>
        <authorList>
            <person name="Yu S."/>
            <person name="Zheng W."/>
            <person name="Huang Y."/>
        </authorList>
    </citation>
    <scope>NUCLEOTIDE SEQUENCE [LARGE SCALE GENOMIC DNA]</scope>
    <source>
        <strain evidence="2 3">SaN35-3</strain>
    </source>
</reference>
<proteinExistence type="predicted"/>
<accession>A0ABY9JU63</accession>
<evidence type="ECO:0000313" key="3">
    <source>
        <dbReference type="Proteomes" id="UP001197974"/>
    </source>
</evidence>
<evidence type="ECO:0000313" key="2">
    <source>
        <dbReference type="EMBL" id="WLR41221.1"/>
    </source>
</evidence>
<dbReference type="Proteomes" id="UP001197974">
    <property type="component" value="Chromosome"/>
</dbReference>
<evidence type="ECO:0000256" key="1">
    <source>
        <dbReference type="SAM" id="Phobius"/>
    </source>
</evidence>
<organism evidence="2 3">
    <name type="scientific">Bacillus carboniphilus</name>
    <dbReference type="NCBI Taxonomy" id="86663"/>
    <lineage>
        <taxon>Bacteria</taxon>
        <taxon>Bacillati</taxon>
        <taxon>Bacillota</taxon>
        <taxon>Bacilli</taxon>
        <taxon>Bacillales</taxon>
        <taxon>Bacillaceae</taxon>
        <taxon>Bacillus</taxon>
    </lineage>
</organism>
<evidence type="ECO:0008006" key="4">
    <source>
        <dbReference type="Google" id="ProtNLM"/>
    </source>
</evidence>
<sequence length="219" mass="25539">MKKKSMFFITMIIGIIGLFLYLYRNDLSLFMSEDIILEPMEMSEREEGIVDALKGNYTLAYDISSRKLDRYTVELWIERYLDGEKLEEFLHKSSFKPESSVVSILFDELTIDQNEEQQSDTILKASFIDNEQHDHTQYVYHENDQSIFATIFSMLEEETEIELNKENVIALKKLTSSEKPIGSITIEGLTEKDLENIVRTSEWLYIYKIKVVDGKVGSE</sequence>
<keyword evidence="1" id="KW-0812">Transmembrane</keyword>
<dbReference type="RefSeq" id="WP_226540160.1">
    <property type="nucleotide sequence ID" value="NZ_CP129013.1"/>
</dbReference>